<protein>
    <submittedName>
        <fullName evidence="1">Glycosyltransferase</fullName>
    </submittedName>
</protein>
<dbReference type="Pfam" id="PF13692">
    <property type="entry name" value="Glyco_trans_1_4"/>
    <property type="match status" value="1"/>
</dbReference>
<evidence type="ECO:0000313" key="2">
    <source>
        <dbReference type="Proteomes" id="UP000609121"/>
    </source>
</evidence>
<dbReference type="Proteomes" id="UP000609121">
    <property type="component" value="Unassembled WGS sequence"/>
</dbReference>
<reference evidence="1" key="1">
    <citation type="submission" date="2020-09" db="EMBL/GenBank/DDBJ databases">
        <title>A novel bacterium of genus Mangrovicoccus, isolated from South China Sea.</title>
        <authorList>
            <person name="Huang H."/>
            <person name="Mo K."/>
            <person name="Hu Y."/>
        </authorList>
    </citation>
    <scope>NUCLEOTIDE SEQUENCE</scope>
    <source>
        <strain evidence="1">HB182678</strain>
    </source>
</reference>
<accession>A0A8J6Z6X3</accession>
<name>A0A8J6Z6X3_9RHOB</name>
<evidence type="ECO:0000313" key="1">
    <source>
        <dbReference type="EMBL" id="MBE3639009.1"/>
    </source>
</evidence>
<dbReference type="RefSeq" id="WP_193183237.1">
    <property type="nucleotide sequence ID" value="NZ_JACVXA010000036.1"/>
</dbReference>
<keyword evidence="2" id="KW-1185">Reference proteome</keyword>
<proteinExistence type="predicted"/>
<dbReference type="SUPFAM" id="SSF53756">
    <property type="entry name" value="UDP-Glycosyltransferase/glycogen phosphorylase"/>
    <property type="match status" value="1"/>
</dbReference>
<comment type="caution">
    <text evidence="1">The sequence shown here is derived from an EMBL/GenBank/DDBJ whole genome shotgun (WGS) entry which is preliminary data.</text>
</comment>
<dbReference type="EMBL" id="JACVXA010000036">
    <property type="protein sequence ID" value="MBE3639009.1"/>
    <property type="molecule type" value="Genomic_DNA"/>
</dbReference>
<organism evidence="1 2">
    <name type="scientific">Mangrovicoccus algicola</name>
    <dbReference type="NCBI Taxonomy" id="2771008"/>
    <lineage>
        <taxon>Bacteria</taxon>
        <taxon>Pseudomonadati</taxon>
        <taxon>Pseudomonadota</taxon>
        <taxon>Alphaproteobacteria</taxon>
        <taxon>Rhodobacterales</taxon>
        <taxon>Paracoccaceae</taxon>
        <taxon>Mangrovicoccus</taxon>
    </lineage>
</organism>
<sequence length="431" mass="45827">MAYGVPNPLPLASRLRSIAREEGTRAALGRVANYGRIRLAQSTVGKAVGFGAAARSIYALGPTWQHLAKNGVFFGARPVEQRHLAVIAEASLPQCTRYRVEQMAGLARSCGMGFAAADQRDEAEALTALQMASHVMFYRLEPGARTWMYLYEARRLGLPVLYDLDDPLFSVPAITGSRVSLPEILTRHFADAAPGILAVMSACDAISVSTPALVEAVRSFLPRPVFLRRNYADQGMLEPVTGPAPVPGGPGLTLVLASGSDGRSGDLAVARPAIERFLAEDRGRRLILIGHGLDHHAGLAPAVVPQVTQVPFLDYPAYLAQLAEADAVLVPLADDPFNLCKSAVRVFDAASAGRPVIASPCGDLPAAVRHGETGWLAEDLSGWEAALADLAGRADRGRRLGHAAREALRQDWGDPAAARVTDAGLTEWLAA</sequence>
<dbReference type="AlphaFoldDB" id="A0A8J6Z6X3"/>
<dbReference type="Gene3D" id="3.40.50.2000">
    <property type="entry name" value="Glycogen Phosphorylase B"/>
    <property type="match status" value="1"/>
</dbReference>
<gene>
    <name evidence="1" type="ORF">ICN82_12425</name>
</gene>